<dbReference type="RefSeq" id="WP_116304248.1">
    <property type="nucleotide sequence ID" value="NZ_NFZV01000048.1"/>
</dbReference>
<dbReference type="EMBL" id="NFZW01000013">
    <property type="protein sequence ID" value="RFA35191.1"/>
    <property type="molecule type" value="Genomic_DNA"/>
</dbReference>
<evidence type="ECO:0000313" key="2">
    <source>
        <dbReference type="Proteomes" id="UP000256763"/>
    </source>
</evidence>
<protein>
    <submittedName>
        <fullName evidence="1">Uncharacterized protein</fullName>
    </submittedName>
</protein>
<dbReference type="Proteomes" id="UP000256763">
    <property type="component" value="Unassembled WGS sequence"/>
</dbReference>
<reference evidence="2" key="1">
    <citation type="submission" date="2017-05" db="EMBL/GenBank/DDBJ databases">
        <authorList>
            <person name="Sharma S."/>
            <person name="Sidhu C."/>
            <person name="Pinnaka A.K."/>
        </authorList>
    </citation>
    <scope>NUCLEOTIDE SEQUENCE [LARGE SCALE GENOMIC DNA]</scope>
    <source>
        <strain evidence="2">AK93</strain>
    </source>
</reference>
<evidence type="ECO:0000313" key="1">
    <source>
        <dbReference type="EMBL" id="RFA35191.1"/>
    </source>
</evidence>
<proteinExistence type="predicted"/>
<comment type="caution">
    <text evidence="1">The sequence shown here is derived from an EMBL/GenBank/DDBJ whole genome shotgun (WGS) entry which is preliminary data.</text>
</comment>
<sequence length="80" mass="9078">MLRRVEVEVDVVHLDDIAVGVQRRAAQRYRQGREEQSLPGRKALNIPRLRVILMQVRRAGLSIGCAAKVAKELIKHRLLG</sequence>
<dbReference type="AlphaFoldDB" id="A0A3E0WSR0"/>
<name>A0A3E0WSR0_9GAMM</name>
<organism evidence="1 2">
    <name type="scientific">Alkalilimnicola ehrlichii</name>
    <dbReference type="NCBI Taxonomy" id="351052"/>
    <lineage>
        <taxon>Bacteria</taxon>
        <taxon>Pseudomonadati</taxon>
        <taxon>Pseudomonadota</taxon>
        <taxon>Gammaproteobacteria</taxon>
        <taxon>Chromatiales</taxon>
        <taxon>Ectothiorhodospiraceae</taxon>
        <taxon>Alkalilimnicola</taxon>
    </lineage>
</organism>
<gene>
    <name evidence="1" type="ORF">CAL65_13900</name>
</gene>
<keyword evidence="2" id="KW-1185">Reference proteome</keyword>
<accession>A0A3E0WSR0</accession>